<feature type="transmembrane region" description="Helical" evidence="3">
    <location>
        <begin position="7"/>
        <end position="31"/>
    </location>
</feature>
<dbReference type="NCBIfam" id="TIGR00350">
    <property type="entry name" value="lytR_cpsA_psr"/>
    <property type="match status" value="1"/>
</dbReference>
<reference evidence="6" key="1">
    <citation type="journal article" date="2019" name="Int. J. Syst. Evol. Microbiol.">
        <title>The Global Catalogue of Microorganisms (GCM) 10K type strain sequencing project: providing services to taxonomists for standard genome sequencing and annotation.</title>
        <authorList>
            <consortium name="The Broad Institute Genomics Platform"/>
            <consortium name="The Broad Institute Genome Sequencing Center for Infectious Disease"/>
            <person name="Wu L."/>
            <person name="Ma J."/>
        </authorList>
    </citation>
    <scope>NUCLEOTIDE SEQUENCE [LARGE SCALE GENOMIC DNA]</scope>
    <source>
        <strain evidence="6">CGMCC 1.19032</strain>
    </source>
</reference>
<evidence type="ECO:0000256" key="3">
    <source>
        <dbReference type="SAM" id="Phobius"/>
    </source>
</evidence>
<dbReference type="InterPro" id="IPR050922">
    <property type="entry name" value="LytR/CpsA/Psr_CW_biosynth"/>
</dbReference>
<accession>A0ABV9MTK6</accession>
<evidence type="ECO:0000256" key="1">
    <source>
        <dbReference type="ARBA" id="ARBA00006068"/>
    </source>
</evidence>
<sequence>MTRKQKFYIYALSFLVILVTVISIGVARFYLDIRNYTNETHKSVVEERKETGVSRVSEIDFVDRTPFSVLLLGIDTGGEGRTEQGRSDTLMLATINPNTEQTVLTSIPRDSYTEIVGYYENDYDHFYDKINHAYAYGSVAMAMDTVEKLLDVPIDYYVAIDFKGMEDLIDALGGVEAYNDFSFVEKDIEFKQGLVKFDGHGALTYARMRDQDPEGDYGRQKRQRNIVEAIAKKGLRLESVTQYSKVLKAVSDNLLTDLCFDEIELIALKYQDAFKNIKMQQLQGIDDMINDISYQIIPEQELLRVQESIKEQLEIPFERKGNSDEIDNGIDSLNENSFSFEQQ</sequence>
<comment type="similarity">
    <text evidence="1">Belongs to the LytR/CpsA/Psr (LCP) family.</text>
</comment>
<dbReference type="Gene3D" id="3.40.630.190">
    <property type="entry name" value="LCP protein"/>
    <property type="match status" value="1"/>
</dbReference>
<proteinExistence type="inferred from homology"/>
<keyword evidence="3" id="KW-1133">Transmembrane helix</keyword>
<dbReference type="PANTHER" id="PTHR33392">
    <property type="entry name" value="POLYISOPRENYL-TEICHOIC ACID--PEPTIDOGLYCAN TEICHOIC ACID TRANSFERASE TAGU"/>
    <property type="match status" value="1"/>
</dbReference>
<evidence type="ECO:0000313" key="6">
    <source>
        <dbReference type="Proteomes" id="UP001595969"/>
    </source>
</evidence>
<dbReference type="EMBL" id="JBHSGS010000013">
    <property type="protein sequence ID" value="MFC4718650.1"/>
    <property type="molecule type" value="Genomic_DNA"/>
</dbReference>
<feature type="compositionally biased region" description="Polar residues" evidence="2">
    <location>
        <begin position="331"/>
        <end position="343"/>
    </location>
</feature>
<name>A0ABV9MTK6_9ENTE</name>
<feature type="region of interest" description="Disordered" evidence="2">
    <location>
        <begin position="321"/>
        <end position="343"/>
    </location>
</feature>
<keyword evidence="6" id="KW-1185">Reference proteome</keyword>
<gene>
    <name evidence="5" type="ORF">ACFO5I_02680</name>
</gene>
<organism evidence="5 6">
    <name type="scientific">Enterococcus lemanii</name>
    <dbReference type="NCBI Taxonomy" id="1159752"/>
    <lineage>
        <taxon>Bacteria</taxon>
        <taxon>Bacillati</taxon>
        <taxon>Bacillota</taxon>
        <taxon>Bacilli</taxon>
        <taxon>Lactobacillales</taxon>
        <taxon>Enterococcaceae</taxon>
        <taxon>Enterococcus</taxon>
    </lineage>
</organism>
<keyword evidence="3" id="KW-0472">Membrane</keyword>
<feature type="domain" description="Cell envelope-related transcriptional attenuator" evidence="4">
    <location>
        <begin position="86"/>
        <end position="233"/>
    </location>
</feature>
<dbReference type="RefSeq" id="WP_204653959.1">
    <property type="nucleotide sequence ID" value="NZ_JAFBFD010000016.1"/>
</dbReference>
<protein>
    <submittedName>
        <fullName evidence="5">LCP family protein</fullName>
    </submittedName>
</protein>
<dbReference type="PANTHER" id="PTHR33392:SF6">
    <property type="entry name" value="POLYISOPRENYL-TEICHOIC ACID--PEPTIDOGLYCAN TEICHOIC ACID TRANSFERASE TAGU"/>
    <property type="match status" value="1"/>
</dbReference>
<comment type="caution">
    <text evidence="5">The sequence shown here is derived from an EMBL/GenBank/DDBJ whole genome shotgun (WGS) entry which is preliminary data.</text>
</comment>
<evidence type="ECO:0000256" key="2">
    <source>
        <dbReference type="SAM" id="MobiDB-lite"/>
    </source>
</evidence>
<evidence type="ECO:0000259" key="4">
    <source>
        <dbReference type="Pfam" id="PF03816"/>
    </source>
</evidence>
<keyword evidence="3" id="KW-0812">Transmembrane</keyword>
<evidence type="ECO:0000313" key="5">
    <source>
        <dbReference type="EMBL" id="MFC4718650.1"/>
    </source>
</evidence>
<dbReference type="Proteomes" id="UP001595969">
    <property type="component" value="Unassembled WGS sequence"/>
</dbReference>
<dbReference type="Pfam" id="PF03816">
    <property type="entry name" value="LytR_cpsA_psr"/>
    <property type="match status" value="1"/>
</dbReference>
<dbReference type="InterPro" id="IPR004474">
    <property type="entry name" value="LytR_CpsA_psr"/>
</dbReference>